<evidence type="ECO:0000259" key="9">
    <source>
        <dbReference type="Pfam" id="PF22599"/>
    </source>
</evidence>
<dbReference type="GO" id="GO:0015031">
    <property type="term" value="P:protein transport"/>
    <property type="evidence" value="ECO:0007669"/>
    <property type="project" value="UniProtKB-KW"/>
</dbReference>
<dbReference type="Pfam" id="PF21760">
    <property type="entry name" value="SecD_1st"/>
    <property type="match status" value="1"/>
</dbReference>
<dbReference type="InterPro" id="IPR022813">
    <property type="entry name" value="SecD/SecF_arch_bac"/>
</dbReference>
<proteinExistence type="predicted"/>
<reference evidence="10" key="1">
    <citation type="journal article" date="2014" name="Front. Microbiol.">
        <title>High frequency of phylogenetically diverse reductive dehalogenase-homologous genes in deep subseafloor sedimentary metagenomes.</title>
        <authorList>
            <person name="Kawai M."/>
            <person name="Futagami T."/>
            <person name="Toyoda A."/>
            <person name="Takaki Y."/>
            <person name="Nishi S."/>
            <person name="Hori S."/>
            <person name="Arai W."/>
            <person name="Tsubouchi T."/>
            <person name="Morono Y."/>
            <person name="Uchiyama I."/>
            <person name="Ito T."/>
            <person name="Fujiyama A."/>
            <person name="Inagaki F."/>
            <person name="Takami H."/>
        </authorList>
    </citation>
    <scope>NUCLEOTIDE SEQUENCE</scope>
    <source>
        <strain evidence="10">Expedition CK06-06</strain>
    </source>
</reference>
<feature type="non-terminal residue" evidence="10">
    <location>
        <position position="254"/>
    </location>
</feature>
<keyword evidence="6" id="KW-0811">Translocation</keyword>
<protein>
    <recommendedName>
        <fullName evidence="11">Protein translocase subunit SecD</fullName>
    </recommendedName>
</protein>
<evidence type="ECO:0000256" key="2">
    <source>
        <dbReference type="ARBA" id="ARBA00022475"/>
    </source>
</evidence>
<feature type="domain" description="SecDF P1 head subdomain" evidence="9">
    <location>
        <begin position="149"/>
        <end position="243"/>
    </location>
</feature>
<evidence type="ECO:0008006" key="11">
    <source>
        <dbReference type="Google" id="ProtNLM"/>
    </source>
</evidence>
<gene>
    <name evidence="10" type="ORF">S01H1_37780</name>
</gene>
<dbReference type="EMBL" id="BARS01023740">
    <property type="protein sequence ID" value="GAG13699.1"/>
    <property type="molecule type" value="Genomic_DNA"/>
</dbReference>
<dbReference type="PANTHER" id="PTHR30081:SF1">
    <property type="entry name" value="PROTEIN TRANSLOCASE SUBUNIT SECD"/>
    <property type="match status" value="1"/>
</dbReference>
<dbReference type="InterPro" id="IPR054384">
    <property type="entry name" value="SecDF_P1_head"/>
</dbReference>
<evidence type="ECO:0000259" key="8">
    <source>
        <dbReference type="Pfam" id="PF21760"/>
    </source>
</evidence>
<dbReference type="AlphaFoldDB" id="X0V675"/>
<keyword evidence="7" id="KW-0472">Membrane</keyword>
<evidence type="ECO:0000256" key="5">
    <source>
        <dbReference type="ARBA" id="ARBA00022989"/>
    </source>
</evidence>
<evidence type="ECO:0000256" key="1">
    <source>
        <dbReference type="ARBA" id="ARBA00022448"/>
    </source>
</evidence>
<name>X0V675_9ZZZZ</name>
<dbReference type="GO" id="GO:0005886">
    <property type="term" value="C:plasma membrane"/>
    <property type="evidence" value="ECO:0007669"/>
    <property type="project" value="TreeGrafter"/>
</dbReference>
<evidence type="ECO:0000313" key="10">
    <source>
        <dbReference type="EMBL" id="GAG13699.1"/>
    </source>
</evidence>
<dbReference type="Pfam" id="PF22599">
    <property type="entry name" value="SecDF_P1_head"/>
    <property type="match status" value="1"/>
</dbReference>
<keyword evidence="2" id="KW-1003">Cell membrane</keyword>
<dbReference type="Gene3D" id="3.30.1360.200">
    <property type="match status" value="1"/>
</dbReference>
<keyword evidence="4" id="KW-0653">Protein transport</keyword>
<dbReference type="InterPro" id="IPR048631">
    <property type="entry name" value="SecD_1st"/>
</dbReference>
<evidence type="ECO:0000256" key="7">
    <source>
        <dbReference type="ARBA" id="ARBA00023136"/>
    </source>
</evidence>
<evidence type="ECO:0000256" key="4">
    <source>
        <dbReference type="ARBA" id="ARBA00022927"/>
    </source>
</evidence>
<evidence type="ECO:0000256" key="3">
    <source>
        <dbReference type="ARBA" id="ARBA00022692"/>
    </source>
</evidence>
<comment type="caution">
    <text evidence="10">The sequence shown here is derived from an EMBL/GenBank/DDBJ whole genome shotgun (WGS) entry which is preliminary data.</text>
</comment>
<organism evidence="10">
    <name type="scientific">marine sediment metagenome</name>
    <dbReference type="NCBI Taxonomy" id="412755"/>
    <lineage>
        <taxon>unclassified sequences</taxon>
        <taxon>metagenomes</taxon>
        <taxon>ecological metagenomes</taxon>
    </lineage>
</organism>
<keyword evidence="1" id="KW-0813">Transport</keyword>
<dbReference type="PANTHER" id="PTHR30081">
    <property type="entry name" value="PROTEIN-EXPORT MEMBRANE PROTEIN SEC"/>
    <property type="match status" value="1"/>
</dbReference>
<feature type="domain" description="Protein translocase subunit SecDF P1" evidence="8">
    <location>
        <begin position="80"/>
        <end position="139"/>
    </location>
</feature>
<evidence type="ECO:0000256" key="6">
    <source>
        <dbReference type="ARBA" id="ARBA00023010"/>
    </source>
</evidence>
<sequence length="254" mass="27932">MKALKPRFVLIFIILLVILTFLVDLSGYLLPATVDLTRFKIPFRRDLSLRYGLDLQGGLQVVLEAEMGDIPEGERDQALESARAVIERRVDFLGVAEPVIQTSRLGDSHRVIVELPGVADPEQALLLIGQTAQLDFREQGGEGQEFIRTGLTGKDLTRSQVDFDQTTGSPQIALTFTAEGAKKFEDITGRNVEKPLAIYLDEVPLTAPTVREKIIGGNAVITGEFTLSEAKRIVTQLNAGALPTPIKVLERRQV</sequence>
<accession>X0V675</accession>
<keyword evidence="3" id="KW-0812">Transmembrane</keyword>
<keyword evidence="5" id="KW-1133">Transmembrane helix</keyword>